<keyword evidence="3" id="KW-1185">Reference proteome</keyword>
<dbReference type="PANTHER" id="PTHR28094">
    <property type="entry name" value="MEIOTICALLY UP-REGULATED GENE 113 PROTEIN"/>
    <property type="match status" value="1"/>
</dbReference>
<reference evidence="2 3" key="1">
    <citation type="submission" date="2024-02" db="EMBL/GenBank/DDBJ databases">
        <title>A draft genome for the cacao thread blight pathogen Marasmius crinis-equi.</title>
        <authorList>
            <person name="Cohen S.P."/>
            <person name="Baruah I.K."/>
            <person name="Amoako-Attah I."/>
            <person name="Bukari Y."/>
            <person name="Meinhardt L.W."/>
            <person name="Bailey B.A."/>
        </authorList>
    </citation>
    <scope>NUCLEOTIDE SEQUENCE [LARGE SCALE GENOMIC DNA]</scope>
    <source>
        <strain evidence="2 3">GH-76</strain>
    </source>
</reference>
<protein>
    <recommendedName>
        <fullName evidence="1">Bacteriophage T5 Orf172 DNA-binding domain-containing protein</fullName>
    </recommendedName>
</protein>
<gene>
    <name evidence="2" type="ORF">V5O48_013125</name>
</gene>
<dbReference type="InterPro" id="IPR018306">
    <property type="entry name" value="Phage_T5_Orf172_DNA-bd"/>
</dbReference>
<evidence type="ECO:0000313" key="3">
    <source>
        <dbReference type="Proteomes" id="UP001465976"/>
    </source>
</evidence>
<feature type="domain" description="Bacteriophage T5 Orf172 DNA-binding" evidence="1">
    <location>
        <begin position="57"/>
        <end position="165"/>
    </location>
</feature>
<evidence type="ECO:0000259" key="1">
    <source>
        <dbReference type="Pfam" id="PF10544"/>
    </source>
</evidence>
<accession>A0ABR3F0X9</accession>
<dbReference type="Proteomes" id="UP001465976">
    <property type="component" value="Unassembled WGS sequence"/>
</dbReference>
<proteinExistence type="predicted"/>
<dbReference type="EMBL" id="JBAHYK010001245">
    <property type="protein sequence ID" value="KAL0568847.1"/>
    <property type="molecule type" value="Genomic_DNA"/>
</dbReference>
<dbReference type="Pfam" id="PF10544">
    <property type="entry name" value="T5orf172"/>
    <property type="match status" value="1"/>
</dbReference>
<dbReference type="PANTHER" id="PTHR28094:SF1">
    <property type="entry name" value="MEIOTICALLY UP-REGULATED GENE 113 PROTEIN"/>
    <property type="match status" value="1"/>
</dbReference>
<comment type="caution">
    <text evidence="2">The sequence shown here is derived from an EMBL/GenBank/DDBJ whole genome shotgun (WGS) entry which is preliminary data.</text>
</comment>
<organism evidence="2 3">
    <name type="scientific">Marasmius crinis-equi</name>
    <dbReference type="NCBI Taxonomy" id="585013"/>
    <lineage>
        <taxon>Eukaryota</taxon>
        <taxon>Fungi</taxon>
        <taxon>Dikarya</taxon>
        <taxon>Basidiomycota</taxon>
        <taxon>Agaricomycotina</taxon>
        <taxon>Agaricomycetes</taxon>
        <taxon>Agaricomycetidae</taxon>
        <taxon>Agaricales</taxon>
        <taxon>Marasmiineae</taxon>
        <taxon>Marasmiaceae</taxon>
        <taxon>Marasmius</taxon>
    </lineage>
</organism>
<dbReference type="InterPro" id="IPR053006">
    <property type="entry name" value="Meiosis_regulatory"/>
</dbReference>
<sequence length="182" mass="20869">MDGPVAPSFCIDCFSRDDHFTHQSTCVGLSFNDEVLSLWLKEHAAMDRPISGPNGDGYIYVFRIEGVDFSDVTDQDLNDTAVYKVGQSCCPERREREWGRQCPSQKHTWFVPVRVERCHDVERLVHKALEKICVVRPKKKCFDCRQVHQEIFVMENGPDVVNEVIVPLIEEQNRVAKESSGL</sequence>
<evidence type="ECO:0000313" key="2">
    <source>
        <dbReference type="EMBL" id="KAL0568847.1"/>
    </source>
</evidence>
<name>A0ABR3F0X9_9AGAR</name>